<gene>
    <name evidence="3" type="ORF">HNR05_000950</name>
</gene>
<organism evidence="3 4">
    <name type="scientific">Glaciibacter psychrotolerans</name>
    <dbReference type="NCBI Taxonomy" id="670054"/>
    <lineage>
        <taxon>Bacteria</taxon>
        <taxon>Bacillati</taxon>
        <taxon>Actinomycetota</taxon>
        <taxon>Actinomycetes</taxon>
        <taxon>Micrococcales</taxon>
        <taxon>Microbacteriaceae</taxon>
        <taxon>Glaciibacter</taxon>
    </lineage>
</organism>
<dbReference type="Pfam" id="PF13476">
    <property type="entry name" value="AAA_23"/>
    <property type="match status" value="1"/>
</dbReference>
<dbReference type="Proteomes" id="UP000537260">
    <property type="component" value="Unassembled WGS sequence"/>
</dbReference>
<evidence type="ECO:0000313" key="4">
    <source>
        <dbReference type="Proteomes" id="UP000537260"/>
    </source>
</evidence>
<keyword evidence="4" id="KW-1185">Reference proteome</keyword>
<dbReference type="AlphaFoldDB" id="A0A7Z0J5R4"/>
<dbReference type="EMBL" id="JACCFM010000001">
    <property type="protein sequence ID" value="NYJ19159.1"/>
    <property type="molecule type" value="Genomic_DNA"/>
</dbReference>
<dbReference type="GO" id="GO:0016887">
    <property type="term" value="F:ATP hydrolysis activity"/>
    <property type="evidence" value="ECO:0007669"/>
    <property type="project" value="InterPro"/>
</dbReference>
<protein>
    <recommendedName>
        <fullName evidence="2">Rad50/SbcC-type AAA domain-containing protein</fullName>
    </recommendedName>
</protein>
<reference evidence="3 4" key="1">
    <citation type="submission" date="2020-07" db="EMBL/GenBank/DDBJ databases">
        <title>Sequencing the genomes of 1000 actinobacteria strains.</title>
        <authorList>
            <person name="Klenk H.-P."/>
        </authorList>
    </citation>
    <scope>NUCLEOTIDE SEQUENCE [LARGE SCALE GENOMIC DNA]</scope>
    <source>
        <strain evidence="3 4">LI1</strain>
    </source>
</reference>
<dbReference type="GO" id="GO:0006302">
    <property type="term" value="P:double-strand break repair"/>
    <property type="evidence" value="ECO:0007669"/>
    <property type="project" value="InterPro"/>
</dbReference>
<dbReference type="RefSeq" id="WP_179577967.1">
    <property type="nucleotide sequence ID" value="NZ_JACCFM010000001.1"/>
</dbReference>
<proteinExistence type="predicted"/>
<evidence type="ECO:0000256" key="1">
    <source>
        <dbReference type="SAM" id="Coils"/>
    </source>
</evidence>
<sequence>MTLQEIKKFTVSQFQGVRATVEFTPRGPGCIIIAGPNGAGKSSVVNGIYQLFDPAGVKGKDAVTKPINDKADSSFIQMSTTDLIARVDFKKNGAGTLTVKAHDGAKYGSPAAFMKESTGGQVFDTEAFSDMDAKDQRAELLRRIELPFDLDALDAERKRTFDGRTDVNREVGKLESQLAAFAPVDESLPIEEQSASALMRELEEIREHNAQGDTLHRSASSTQTARENAEADVARLIEELDAARTFLSRAQEAEALTLDAYKSFERKDDTDLRASLDGIDALNAKIRAQAHRGIVADELAAQSALSAQATAKLAEIDKRKADALKAAVFPVKGLGIDDTGITFDTGREIVPFKQVNTGMKIVIAFDLFTQGKPDLRIIFIKNGDMLDAVSLAGIEKLAIERGYYVVIERDRDESREIGWTIVDGELAS</sequence>
<dbReference type="InterPro" id="IPR027417">
    <property type="entry name" value="P-loop_NTPase"/>
</dbReference>
<accession>A0A7Z0J5R4</accession>
<evidence type="ECO:0000259" key="2">
    <source>
        <dbReference type="Pfam" id="PF13476"/>
    </source>
</evidence>
<dbReference type="Gene3D" id="3.40.50.300">
    <property type="entry name" value="P-loop containing nucleotide triphosphate hydrolases"/>
    <property type="match status" value="1"/>
</dbReference>
<comment type="caution">
    <text evidence="3">The sequence shown here is derived from an EMBL/GenBank/DDBJ whole genome shotgun (WGS) entry which is preliminary data.</text>
</comment>
<dbReference type="InterPro" id="IPR038729">
    <property type="entry name" value="Rad50/SbcC_AAA"/>
</dbReference>
<name>A0A7Z0J5R4_9MICO</name>
<feature type="coiled-coil region" evidence="1">
    <location>
        <begin position="219"/>
        <end position="246"/>
    </location>
</feature>
<keyword evidence="1" id="KW-0175">Coiled coil</keyword>
<feature type="domain" description="Rad50/SbcC-type AAA" evidence="2">
    <location>
        <begin position="6"/>
        <end position="219"/>
    </location>
</feature>
<evidence type="ECO:0000313" key="3">
    <source>
        <dbReference type="EMBL" id="NYJ19159.1"/>
    </source>
</evidence>
<dbReference type="SUPFAM" id="SSF52540">
    <property type="entry name" value="P-loop containing nucleoside triphosphate hydrolases"/>
    <property type="match status" value="1"/>
</dbReference>